<gene>
    <name evidence="1" type="ORF">D1222_12490</name>
</gene>
<dbReference type="Pfam" id="PF00300">
    <property type="entry name" value="His_Phos_1"/>
    <property type="match status" value="1"/>
</dbReference>
<evidence type="ECO:0000313" key="1">
    <source>
        <dbReference type="EMBL" id="RIJ29166.1"/>
    </source>
</evidence>
<name>A0A399RC97_9PROT</name>
<evidence type="ECO:0000313" key="2">
    <source>
        <dbReference type="Proteomes" id="UP000265845"/>
    </source>
</evidence>
<dbReference type="Proteomes" id="UP000265845">
    <property type="component" value="Unassembled WGS sequence"/>
</dbReference>
<dbReference type="EMBL" id="QWGA01000007">
    <property type="protein sequence ID" value="RIJ29166.1"/>
    <property type="molecule type" value="Genomic_DNA"/>
</dbReference>
<dbReference type="OrthoDB" id="7200944at2"/>
<dbReference type="InterPro" id="IPR029033">
    <property type="entry name" value="His_PPase_superfam"/>
</dbReference>
<proteinExistence type="predicted"/>
<dbReference type="SUPFAM" id="SSF53254">
    <property type="entry name" value="Phosphoglycerate mutase-like"/>
    <property type="match status" value="1"/>
</dbReference>
<organism evidence="1 2">
    <name type="scientific">Henriciella algicola</name>
    <dbReference type="NCBI Taxonomy" id="1608422"/>
    <lineage>
        <taxon>Bacteria</taxon>
        <taxon>Pseudomonadati</taxon>
        <taxon>Pseudomonadota</taxon>
        <taxon>Alphaproteobacteria</taxon>
        <taxon>Hyphomonadales</taxon>
        <taxon>Hyphomonadaceae</taxon>
        <taxon>Henriciella</taxon>
    </lineage>
</organism>
<dbReference type="AlphaFoldDB" id="A0A399RC97"/>
<protein>
    <submittedName>
        <fullName evidence="1">Histidine phosphatase family protein</fullName>
    </submittedName>
</protein>
<dbReference type="Gene3D" id="3.40.50.1240">
    <property type="entry name" value="Phosphoglycerate mutase-like"/>
    <property type="match status" value="1"/>
</dbReference>
<sequence>MSAAKREKAKTARGPIIVSRHGRPALDRTAGPRLDWREYRDWWDRYEVGSLAEGQQAPENLKAAVADADIVLSSTAPRAIETAMLASGREPETFPVFVEAPLPPPRLRNHKYLPKTWNVIARTAWLYGHSLDGESNRQARERANKAAQHLHEAAADGKVYLAAHGWFNRMLRPAMARIGWVCVRDGGDNYWSYRIYEYRGKS</sequence>
<accession>A0A399RC97</accession>
<dbReference type="InterPro" id="IPR013078">
    <property type="entry name" value="His_Pase_superF_clade-1"/>
</dbReference>
<keyword evidence="2" id="KW-1185">Reference proteome</keyword>
<comment type="caution">
    <text evidence="1">The sequence shown here is derived from an EMBL/GenBank/DDBJ whole genome shotgun (WGS) entry which is preliminary data.</text>
</comment>
<reference evidence="1 2" key="1">
    <citation type="submission" date="2018-08" db="EMBL/GenBank/DDBJ databases">
        <title>Henriciella mobilis sp. nov., isolated from seawater.</title>
        <authorList>
            <person name="Cheng H."/>
            <person name="Wu Y.-H."/>
            <person name="Xu X.-W."/>
            <person name="Guo L.-L."/>
        </authorList>
    </citation>
    <scope>NUCLEOTIDE SEQUENCE [LARGE SCALE GENOMIC DNA]</scope>
    <source>
        <strain evidence="1 2">CCUG67844</strain>
    </source>
</reference>
<dbReference type="RefSeq" id="WP_119454580.1">
    <property type="nucleotide sequence ID" value="NZ_QWGA01000007.1"/>
</dbReference>